<feature type="domain" description="RRM" evidence="1">
    <location>
        <begin position="6"/>
        <end position="33"/>
    </location>
</feature>
<protein>
    <recommendedName>
        <fullName evidence="1">RRM domain-containing protein</fullName>
    </recommendedName>
</protein>
<dbReference type="GO" id="GO:0006376">
    <property type="term" value="P:mRNA splice site recognition"/>
    <property type="evidence" value="ECO:0007669"/>
    <property type="project" value="TreeGrafter"/>
</dbReference>
<dbReference type="Gene3D" id="3.30.70.330">
    <property type="match status" value="1"/>
</dbReference>
<dbReference type="InterPro" id="IPR000504">
    <property type="entry name" value="RRM_dom"/>
</dbReference>
<dbReference type="AlphaFoldDB" id="A0A815T183"/>
<dbReference type="GO" id="GO:0000381">
    <property type="term" value="P:regulation of alternative mRNA splicing, via spliceosome"/>
    <property type="evidence" value="ECO:0007669"/>
    <property type="project" value="TreeGrafter"/>
</dbReference>
<dbReference type="GO" id="GO:0071011">
    <property type="term" value="C:precatalytic spliceosome"/>
    <property type="evidence" value="ECO:0007669"/>
    <property type="project" value="TreeGrafter"/>
</dbReference>
<reference evidence="2" key="1">
    <citation type="submission" date="2021-02" db="EMBL/GenBank/DDBJ databases">
        <authorList>
            <person name="Nowell W R."/>
        </authorList>
    </citation>
    <scope>NUCLEOTIDE SEQUENCE</scope>
</reference>
<organism evidence="2 4">
    <name type="scientific">Rotaria sordida</name>
    <dbReference type="NCBI Taxonomy" id="392033"/>
    <lineage>
        <taxon>Eukaryota</taxon>
        <taxon>Metazoa</taxon>
        <taxon>Spiralia</taxon>
        <taxon>Gnathifera</taxon>
        <taxon>Rotifera</taxon>
        <taxon>Eurotatoria</taxon>
        <taxon>Bdelloidea</taxon>
        <taxon>Philodinida</taxon>
        <taxon>Philodinidae</taxon>
        <taxon>Rotaria</taxon>
    </lineage>
</organism>
<comment type="caution">
    <text evidence="2">The sequence shown here is derived from an EMBL/GenBank/DDBJ whole genome shotgun (WGS) entry which is preliminary data.</text>
</comment>
<dbReference type="SUPFAM" id="SSF54928">
    <property type="entry name" value="RNA-binding domain, RBD"/>
    <property type="match status" value="1"/>
</dbReference>
<dbReference type="PANTHER" id="PTHR47330:SF1">
    <property type="entry name" value="POLY(U)-BINDING-SPLICING FACTOR PUF60"/>
    <property type="match status" value="1"/>
</dbReference>
<dbReference type="EMBL" id="CAJOBD010012418">
    <property type="protein sequence ID" value="CAF4180066.1"/>
    <property type="molecule type" value="Genomic_DNA"/>
</dbReference>
<dbReference type="InterPro" id="IPR051974">
    <property type="entry name" value="PUF60_regulator"/>
</dbReference>
<dbReference type="PANTHER" id="PTHR47330">
    <property type="entry name" value="POLY(U)-BINDING-SPLICING FACTOR PUF60-B-RELATED"/>
    <property type="match status" value="1"/>
</dbReference>
<evidence type="ECO:0000313" key="2">
    <source>
        <dbReference type="EMBL" id="CAF1497084.1"/>
    </source>
</evidence>
<evidence type="ECO:0000313" key="3">
    <source>
        <dbReference type="EMBL" id="CAF4180066.1"/>
    </source>
</evidence>
<dbReference type="InterPro" id="IPR012677">
    <property type="entry name" value="Nucleotide-bd_a/b_plait_sf"/>
</dbReference>
<evidence type="ECO:0000313" key="4">
    <source>
        <dbReference type="Proteomes" id="UP000663864"/>
    </source>
</evidence>
<dbReference type="GO" id="GO:0000380">
    <property type="term" value="P:alternative mRNA splicing, via spliceosome"/>
    <property type="evidence" value="ECO:0007669"/>
    <property type="project" value="TreeGrafter"/>
</dbReference>
<dbReference type="EMBL" id="CAJNOT010006845">
    <property type="protein sequence ID" value="CAF1497084.1"/>
    <property type="molecule type" value="Genomic_DNA"/>
</dbReference>
<name>A0A815T183_9BILA</name>
<proteinExistence type="predicted"/>
<gene>
    <name evidence="3" type="ORF">JBS370_LOCUS35463</name>
    <name evidence="2" type="ORF">ZHD862_LOCUS37276</name>
</gene>
<dbReference type="Proteomes" id="UP000663836">
    <property type="component" value="Unassembled WGS sequence"/>
</dbReference>
<dbReference type="Pfam" id="PF00076">
    <property type="entry name" value="RRM_1"/>
    <property type="match status" value="1"/>
</dbReference>
<dbReference type="InterPro" id="IPR035979">
    <property type="entry name" value="RBD_domain_sf"/>
</dbReference>
<sequence>MEILFFRGYGFIEYETIQAAQDAISSMNLFDLGQYLRVGKAITPSDGLFASAQLITNQMPTAFVLAVATITAQLQVKDIETSV</sequence>
<evidence type="ECO:0000259" key="1">
    <source>
        <dbReference type="Pfam" id="PF00076"/>
    </source>
</evidence>
<accession>A0A815T183</accession>
<dbReference type="Proteomes" id="UP000663864">
    <property type="component" value="Unassembled WGS sequence"/>
</dbReference>
<dbReference type="GO" id="GO:0071013">
    <property type="term" value="C:catalytic step 2 spliceosome"/>
    <property type="evidence" value="ECO:0007669"/>
    <property type="project" value="TreeGrafter"/>
</dbReference>
<dbReference type="GO" id="GO:0003723">
    <property type="term" value="F:RNA binding"/>
    <property type="evidence" value="ECO:0007669"/>
    <property type="project" value="InterPro"/>
</dbReference>